<accession>A0A645IQA6</accession>
<name>A0A645IQA6_9ZZZZ</name>
<evidence type="ECO:0000256" key="1">
    <source>
        <dbReference type="SAM" id="Phobius"/>
    </source>
</evidence>
<reference evidence="2" key="1">
    <citation type="submission" date="2019-08" db="EMBL/GenBank/DDBJ databases">
        <authorList>
            <person name="Kucharzyk K."/>
            <person name="Murdoch R.W."/>
            <person name="Higgins S."/>
            <person name="Loffler F."/>
        </authorList>
    </citation>
    <scope>NUCLEOTIDE SEQUENCE</scope>
</reference>
<feature type="transmembrane region" description="Helical" evidence="1">
    <location>
        <begin position="77"/>
        <end position="95"/>
    </location>
</feature>
<evidence type="ECO:0008006" key="3">
    <source>
        <dbReference type="Google" id="ProtNLM"/>
    </source>
</evidence>
<keyword evidence="1" id="KW-0472">Membrane</keyword>
<dbReference type="Gene3D" id="1.20.810.10">
    <property type="entry name" value="Cytochrome Bc1 Complex, Chain C"/>
    <property type="match status" value="1"/>
</dbReference>
<keyword evidence="1" id="KW-1133">Transmembrane helix</keyword>
<protein>
    <recommendedName>
        <fullName evidence="3">Cytochrome b/b6 C-terminal region profile domain-containing protein</fullName>
    </recommendedName>
</protein>
<gene>
    <name evidence="2" type="ORF">SDC9_201185</name>
</gene>
<dbReference type="AlphaFoldDB" id="A0A645IQA6"/>
<evidence type="ECO:0000313" key="2">
    <source>
        <dbReference type="EMBL" id="MPN53521.1"/>
    </source>
</evidence>
<dbReference type="EMBL" id="VSSQ01120709">
    <property type="protein sequence ID" value="MPN53521.1"/>
    <property type="molecule type" value="Genomic_DNA"/>
</dbReference>
<proteinExistence type="predicted"/>
<organism evidence="2">
    <name type="scientific">bioreactor metagenome</name>
    <dbReference type="NCBI Taxonomy" id="1076179"/>
    <lineage>
        <taxon>unclassified sequences</taxon>
        <taxon>metagenomes</taxon>
        <taxon>ecological metagenomes</taxon>
    </lineage>
</organism>
<dbReference type="InterPro" id="IPR027387">
    <property type="entry name" value="Cytb/b6-like_sf"/>
</dbReference>
<keyword evidence="1" id="KW-0812">Transmembrane</keyword>
<feature type="transmembrane region" description="Helical" evidence="1">
    <location>
        <begin position="43"/>
        <end position="65"/>
    </location>
</feature>
<sequence>MALSLLLALAIGPEVGTSGQAPLVGQAAAPWIFGPVQFLLFYFSPWISAIFFPVIFILTLAFLPWINAFIGDRMTRVLIAILSGTILILLIGFMFKEQVTL</sequence>
<comment type="caution">
    <text evidence="2">The sequence shown here is derived from an EMBL/GenBank/DDBJ whole genome shotgun (WGS) entry which is preliminary data.</text>
</comment>